<reference evidence="4 5" key="1">
    <citation type="submission" date="2016-07" db="EMBL/GenBank/DDBJ databases">
        <title>Genome analysis of Flavihumibacter stibioxidans YS-17.</title>
        <authorList>
            <person name="Shi K."/>
            <person name="Han Y."/>
            <person name="Wang G."/>
        </authorList>
    </citation>
    <scope>NUCLEOTIDE SEQUENCE [LARGE SCALE GENOMIC DNA]</scope>
    <source>
        <strain evidence="4 5">YS-17</strain>
    </source>
</reference>
<dbReference type="PANTHER" id="PTHR12151">
    <property type="entry name" value="ELECTRON TRANSPORT PROTIN SCO1/SENC FAMILY MEMBER"/>
    <property type="match status" value="1"/>
</dbReference>
<evidence type="ECO:0000259" key="3">
    <source>
        <dbReference type="PROSITE" id="PS51352"/>
    </source>
</evidence>
<keyword evidence="2" id="KW-0186">Copper</keyword>
<dbReference type="SUPFAM" id="SSF52833">
    <property type="entry name" value="Thioredoxin-like"/>
    <property type="match status" value="1"/>
</dbReference>
<evidence type="ECO:0000256" key="1">
    <source>
        <dbReference type="ARBA" id="ARBA00010996"/>
    </source>
</evidence>
<dbReference type="InterPro" id="IPR013766">
    <property type="entry name" value="Thioredoxin_domain"/>
</dbReference>
<gene>
    <name evidence="4" type="ORF">BC349_17565</name>
</gene>
<dbReference type="Pfam" id="PF02630">
    <property type="entry name" value="SCO1-SenC"/>
    <property type="match status" value="1"/>
</dbReference>
<evidence type="ECO:0000256" key="2">
    <source>
        <dbReference type="ARBA" id="ARBA00023008"/>
    </source>
</evidence>
<feature type="domain" description="Thioredoxin" evidence="3">
    <location>
        <begin position="35"/>
        <end position="201"/>
    </location>
</feature>
<comment type="similarity">
    <text evidence="1">Belongs to the SCO1/2 family.</text>
</comment>
<proteinExistence type="inferred from homology"/>
<dbReference type="Gene3D" id="3.40.30.10">
    <property type="entry name" value="Glutaredoxin"/>
    <property type="match status" value="1"/>
</dbReference>
<dbReference type="PANTHER" id="PTHR12151:SF25">
    <property type="entry name" value="LINALOOL DEHYDRATASE_ISOMERASE DOMAIN-CONTAINING PROTEIN"/>
    <property type="match status" value="1"/>
</dbReference>
<keyword evidence="5" id="KW-1185">Reference proteome</keyword>
<protein>
    <submittedName>
        <fullName evidence="4">Electron transporter SenC</fullName>
    </submittedName>
</protein>
<dbReference type="EMBL" id="MBUA01000029">
    <property type="protein sequence ID" value="MBC6492869.1"/>
    <property type="molecule type" value="Genomic_DNA"/>
</dbReference>
<dbReference type="InterPro" id="IPR003782">
    <property type="entry name" value="SCO1/SenC"/>
</dbReference>
<comment type="caution">
    <text evidence="4">The sequence shown here is derived from an EMBL/GenBank/DDBJ whole genome shotgun (WGS) entry which is preliminary data.</text>
</comment>
<dbReference type="RefSeq" id="WP_187258177.1">
    <property type="nucleotide sequence ID" value="NZ_JBHULF010000019.1"/>
</dbReference>
<name>A0ABR7MDG0_9BACT</name>
<evidence type="ECO:0000313" key="5">
    <source>
        <dbReference type="Proteomes" id="UP000765802"/>
    </source>
</evidence>
<dbReference type="CDD" id="cd02968">
    <property type="entry name" value="SCO"/>
    <property type="match status" value="1"/>
</dbReference>
<dbReference type="Proteomes" id="UP000765802">
    <property type="component" value="Unassembled WGS sequence"/>
</dbReference>
<dbReference type="PROSITE" id="PS51352">
    <property type="entry name" value="THIOREDOXIN_2"/>
    <property type="match status" value="1"/>
</dbReference>
<sequence length="220" mass="25079">MSKRTLFLAGFFGLLFAGFVFAMTKVIPGFGEVKMPVLSHVQPFKFLDQNGQEFTERQVEGKVYVAEYFFTTCTGICPKMNTNMKEVFDRYKNEAGFMILSHSVDPVTDSVGRMKFYADSLGVNGSNWHFLTGRKDSLYYAARVSYLLDDPKNNNEKIEDQFIHTQFFALVDKAGRVRRIYDGLKKEEVTQLIEDIPALLAEKESSGPRFTNGLFNNNPQ</sequence>
<evidence type="ECO:0000313" key="4">
    <source>
        <dbReference type="EMBL" id="MBC6492869.1"/>
    </source>
</evidence>
<accession>A0ABR7MDG0</accession>
<dbReference type="InterPro" id="IPR036249">
    <property type="entry name" value="Thioredoxin-like_sf"/>
</dbReference>
<organism evidence="4 5">
    <name type="scientific">Flavihumibacter stibioxidans</name>
    <dbReference type="NCBI Taxonomy" id="1834163"/>
    <lineage>
        <taxon>Bacteria</taxon>
        <taxon>Pseudomonadati</taxon>
        <taxon>Bacteroidota</taxon>
        <taxon>Chitinophagia</taxon>
        <taxon>Chitinophagales</taxon>
        <taxon>Chitinophagaceae</taxon>
        <taxon>Flavihumibacter</taxon>
    </lineage>
</organism>